<proteinExistence type="inferred from homology"/>
<dbReference type="GO" id="GO:0005102">
    <property type="term" value="F:signaling receptor binding"/>
    <property type="evidence" value="ECO:0007669"/>
    <property type="project" value="TreeGrafter"/>
</dbReference>
<evidence type="ECO:0000313" key="6">
    <source>
        <dbReference type="Proteomes" id="UP000233080"/>
    </source>
</evidence>
<dbReference type="STRING" id="336983.ENSCANP00000028392"/>
<evidence type="ECO:0000256" key="3">
    <source>
        <dbReference type="SAM" id="SignalP"/>
    </source>
</evidence>
<reference evidence="5" key="2">
    <citation type="submission" date="2025-09" db="UniProtKB">
        <authorList>
            <consortium name="Ensembl"/>
        </authorList>
    </citation>
    <scope>IDENTIFICATION</scope>
</reference>
<feature type="compositionally biased region" description="Low complexity" evidence="2">
    <location>
        <begin position="77"/>
        <end position="89"/>
    </location>
</feature>
<feature type="domain" description="Fibrinogen C-terminal" evidence="4">
    <location>
        <begin position="109"/>
        <end position="181"/>
    </location>
</feature>
<dbReference type="GO" id="GO:0005615">
    <property type="term" value="C:extracellular space"/>
    <property type="evidence" value="ECO:0007669"/>
    <property type="project" value="TreeGrafter"/>
</dbReference>
<evidence type="ECO:0000256" key="1">
    <source>
        <dbReference type="ARBA" id="ARBA00008530"/>
    </source>
</evidence>
<dbReference type="InterPro" id="IPR050373">
    <property type="entry name" value="Fibrinogen_C-term_domain"/>
</dbReference>
<feature type="compositionally biased region" description="Basic and acidic residues" evidence="2">
    <location>
        <begin position="90"/>
        <end position="104"/>
    </location>
</feature>
<name>A0A2K5JHS1_COLAP</name>
<dbReference type="GO" id="GO:0001867">
    <property type="term" value="P:complement activation, lectin pathway"/>
    <property type="evidence" value="ECO:0007669"/>
    <property type="project" value="TreeGrafter"/>
</dbReference>
<dbReference type="Pfam" id="PF00147">
    <property type="entry name" value="Fibrinogen_C"/>
    <property type="match status" value="1"/>
</dbReference>
<dbReference type="InterPro" id="IPR014716">
    <property type="entry name" value="Fibrinogen_a/b/g_C_1"/>
</dbReference>
<dbReference type="SMART" id="SM00186">
    <property type="entry name" value="FBG"/>
    <property type="match status" value="1"/>
</dbReference>
<dbReference type="AlphaFoldDB" id="A0A2K5JHS1"/>
<dbReference type="NCBIfam" id="NF040941">
    <property type="entry name" value="GGGWT_bact"/>
    <property type="match status" value="1"/>
</dbReference>
<dbReference type="Gene3D" id="3.90.215.10">
    <property type="entry name" value="Gamma Fibrinogen, chain A, domain 1"/>
    <property type="match status" value="1"/>
</dbReference>
<dbReference type="Ensembl" id="ENSCANT00000051445.1">
    <property type="protein sequence ID" value="ENSCANP00000028392.1"/>
    <property type="gene ID" value="ENSCANG00000037627.1"/>
</dbReference>
<evidence type="ECO:0000259" key="4">
    <source>
        <dbReference type="PROSITE" id="PS51406"/>
    </source>
</evidence>
<dbReference type="InterPro" id="IPR036056">
    <property type="entry name" value="Fibrinogen-like_C"/>
</dbReference>
<feature type="region of interest" description="Disordered" evidence="2">
    <location>
        <begin position="52"/>
        <end position="113"/>
    </location>
</feature>
<evidence type="ECO:0000313" key="5">
    <source>
        <dbReference type="Ensembl" id="ENSCANP00000028392.1"/>
    </source>
</evidence>
<dbReference type="PROSITE" id="PS51406">
    <property type="entry name" value="FIBRINOGEN_C_2"/>
    <property type="match status" value="1"/>
</dbReference>
<dbReference type="Pfam" id="PF01391">
    <property type="entry name" value="Collagen"/>
    <property type="match status" value="1"/>
</dbReference>
<reference evidence="5" key="1">
    <citation type="submission" date="2025-08" db="UniProtKB">
        <authorList>
            <consortium name="Ensembl"/>
        </authorList>
    </citation>
    <scope>IDENTIFICATION</scope>
</reference>
<comment type="similarity">
    <text evidence="1">Belongs to the ficolin lectin family.</text>
</comment>
<keyword evidence="3" id="KW-0732">Signal</keyword>
<dbReference type="GO" id="GO:0003823">
    <property type="term" value="F:antigen binding"/>
    <property type="evidence" value="ECO:0007669"/>
    <property type="project" value="TreeGrafter"/>
</dbReference>
<sequence>MELSGATMARGLAVLLVLFLHIKDLPAQAADTCPEVKVVGLEGSDKLTILRGCPGLPGAPGPKGEAGTNGKNGERGLPGAPGKAGPVGPKGDRGEKGMRGEKGDAGQSQSCATGPRTCKDLLDRGHFLSGWYTIYLANCRPLAVLCDMDTDGGGWTVFQRRMDGSVDFYRDWAAYKQGFGSQMHSHDAHSCPFAPSLVNLPHAHNLTRGRIMLLNMFALGQTSFCSFRMCFLNTSGFDHFPASVAWQVFPWNLLSQEESGPSFNRWHYRCSGRLSDFCKDFPPLVIDTGRSSPPSPGLPRTPRPHSQHFTLLEKSHFGVQKTLIKRGESLVGTFLLPTTAEFMLWAGWLLRRDKHLALTPRKT</sequence>
<dbReference type="PANTHER" id="PTHR19143:SF377">
    <property type="entry name" value="FICOLIN-1"/>
    <property type="match status" value="1"/>
</dbReference>
<dbReference type="SUPFAM" id="SSF56496">
    <property type="entry name" value="Fibrinogen C-terminal domain-like"/>
    <property type="match status" value="1"/>
</dbReference>
<evidence type="ECO:0000256" key="2">
    <source>
        <dbReference type="SAM" id="MobiDB-lite"/>
    </source>
</evidence>
<feature type="signal peptide" evidence="3">
    <location>
        <begin position="1"/>
        <end position="29"/>
    </location>
</feature>
<organism evidence="5 6">
    <name type="scientific">Colobus angolensis palliatus</name>
    <name type="common">Peters' Angolan colobus</name>
    <dbReference type="NCBI Taxonomy" id="336983"/>
    <lineage>
        <taxon>Eukaryota</taxon>
        <taxon>Metazoa</taxon>
        <taxon>Chordata</taxon>
        <taxon>Craniata</taxon>
        <taxon>Vertebrata</taxon>
        <taxon>Euteleostomi</taxon>
        <taxon>Mammalia</taxon>
        <taxon>Eutheria</taxon>
        <taxon>Euarchontoglires</taxon>
        <taxon>Primates</taxon>
        <taxon>Haplorrhini</taxon>
        <taxon>Catarrhini</taxon>
        <taxon>Cercopithecidae</taxon>
        <taxon>Colobinae</taxon>
        <taxon>Colobus</taxon>
    </lineage>
</organism>
<dbReference type="InterPro" id="IPR008160">
    <property type="entry name" value="Collagen"/>
</dbReference>
<protein>
    <recommendedName>
        <fullName evidence="4">Fibrinogen C-terminal domain-containing protein</fullName>
    </recommendedName>
</protein>
<accession>A0A2K5JHS1</accession>
<dbReference type="Proteomes" id="UP000233080">
    <property type="component" value="Unassembled WGS sequence"/>
</dbReference>
<feature type="chain" id="PRO_5014424142" description="Fibrinogen C-terminal domain-containing protein" evidence="3">
    <location>
        <begin position="30"/>
        <end position="363"/>
    </location>
</feature>
<dbReference type="GO" id="GO:0097367">
    <property type="term" value="F:carbohydrate derivative binding"/>
    <property type="evidence" value="ECO:0007669"/>
    <property type="project" value="TreeGrafter"/>
</dbReference>
<dbReference type="InterPro" id="IPR002181">
    <property type="entry name" value="Fibrinogen_a/b/g_C_dom"/>
</dbReference>
<dbReference type="PANTHER" id="PTHR19143">
    <property type="entry name" value="FIBRINOGEN/TENASCIN/ANGIOPOEITIN"/>
    <property type="match status" value="1"/>
</dbReference>
<keyword evidence="6" id="KW-1185">Reference proteome</keyword>